<dbReference type="CDD" id="cd00077">
    <property type="entry name" value="HDc"/>
    <property type="match status" value="1"/>
</dbReference>
<dbReference type="Pfam" id="PF01909">
    <property type="entry name" value="NTP_transf_2"/>
    <property type="match status" value="1"/>
</dbReference>
<evidence type="ECO:0000259" key="8">
    <source>
        <dbReference type="PROSITE" id="PS51831"/>
    </source>
</evidence>
<evidence type="ECO:0000256" key="4">
    <source>
        <dbReference type="ARBA" id="ARBA00022801"/>
    </source>
</evidence>
<dbReference type="PROSITE" id="PS51671">
    <property type="entry name" value="ACT"/>
    <property type="match status" value="2"/>
</dbReference>
<dbReference type="SUPFAM" id="SSF81301">
    <property type="entry name" value="Nucleotidyltransferase"/>
    <property type="match status" value="1"/>
</dbReference>
<dbReference type="SUPFAM" id="SSF55021">
    <property type="entry name" value="ACT-like"/>
    <property type="match status" value="1"/>
</dbReference>
<dbReference type="NCBIfam" id="NF002895">
    <property type="entry name" value="PRK03381.1"/>
    <property type="match status" value="1"/>
</dbReference>
<dbReference type="PROSITE" id="PS51831">
    <property type="entry name" value="HD"/>
    <property type="match status" value="1"/>
</dbReference>
<dbReference type="SUPFAM" id="SSF81593">
    <property type="entry name" value="Nucleotidyltransferase substrate binding subunit/domain"/>
    <property type="match status" value="1"/>
</dbReference>
<dbReference type="EMBL" id="CAFAAC010000032">
    <property type="protein sequence ID" value="CAB4786510.1"/>
    <property type="molecule type" value="Genomic_DNA"/>
</dbReference>
<dbReference type="Gene3D" id="1.10.3090.10">
    <property type="entry name" value="cca-adding enzyme, domain 2"/>
    <property type="match status" value="1"/>
</dbReference>
<gene>
    <name evidence="9" type="ORF">UFOPK2967_00641</name>
    <name evidence="10" type="ORF">UFOPK3984_00708</name>
    <name evidence="11" type="ORF">UFOPK4114_00585</name>
</gene>
<dbReference type="InterPro" id="IPR006674">
    <property type="entry name" value="HD_domain"/>
</dbReference>
<keyword evidence="5" id="KW-0460">Magnesium</keyword>
<keyword evidence="3" id="KW-0677">Repeat</keyword>
<dbReference type="InterPro" id="IPR010043">
    <property type="entry name" value="UTase/UR"/>
</dbReference>
<evidence type="ECO:0000256" key="1">
    <source>
        <dbReference type="ARBA" id="ARBA00022679"/>
    </source>
</evidence>
<dbReference type="InterPro" id="IPR045865">
    <property type="entry name" value="ACT-like_dom_sf"/>
</dbReference>
<accession>A0A6J6WP51</accession>
<evidence type="ECO:0000313" key="9">
    <source>
        <dbReference type="EMBL" id="CAB4786510.1"/>
    </source>
</evidence>
<dbReference type="InterPro" id="IPR002912">
    <property type="entry name" value="ACT_dom"/>
</dbReference>
<dbReference type="SUPFAM" id="SSF109604">
    <property type="entry name" value="HD-domain/PDEase-like"/>
    <property type="match status" value="1"/>
</dbReference>
<evidence type="ECO:0000256" key="6">
    <source>
        <dbReference type="ARBA" id="ARBA00023268"/>
    </source>
</evidence>
<dbReference type="InterPro" id="IPR003607">
    <property type="entry name" value="HD/PDEase_dom"/>
</dbReference>
<sequence>MGTRERRERSDHSDRTFSNLFQSALDALPADLNRNSIKIALAAVGGYGRGELSPGSDLDIVLLHDGKLSDDQLLAFTNAILYPMWDRVGAESKTPRKIDHSVRTRSQTREAAHEDLRVAMGLLDIRLICGDPDVVAAVQSDAIEQWRSNSSTYLTKLRASLTERHQRSGELAYLLEPDLKEARGGLRDITALRAIALSGAISVQLERISKAESLLNNVRESLHIQSGRDRDRLLFQEQDKVAQELQFADADVLMSEVAQSARDVDYVLEYTWHRLDHRGKDGWGRFLRKPRTTSVAKGISVASQEVVLDSDAPIAQDPALGLRAAATAAQLGLPLSMDSCVALAKSIEDGFGKLPNPWPREAREDLVALIGAGSAMVRVWEALDQEGIITSWLPEWAPLRSLPQRNVLHRHTVDRHMVETAVHAAALTRRVRRPDLLLVAALFHDLGKGGKEDHSVRGAHLIEPLVRRIGFSESDVVTLKTLVEHHLLLSSTATRRDLNDPVTIASILNVIPDIQTLELLHALSIADGEATGSAAWSEWKSKLVSELVARTRSAMTGTTVAQELELSDEERNFAQLGKLQVNVVARDSGYFIDIIAPDQPGLLSIVAGVLNLSRLDVRSARTKSYGSSAVMKWIVDLDPNAPIPTAEKLHTDIEQALRGGVDLAKRISDRARAYAQLPTIPVPPPEVEVFLDASADSTVFEVRSHDRPALLFRIGEAITRCGVDIHSAIVTTLGAEAIDTLYVREIGAGQLTSQRADQVAEELASALR</sequence>
<dbReference type="PANTHER" id="PTHR47320:SF1">
    <property type="entry name" value="BIFUNCTIONAL URIDYLYLTRANSFERASE_URIDYLYL-REMOVING ENZYME"/>
    <property type="match status" value="1"/>
</dbReference>
<dbReference type="CDD" id="cd04873">
    <property type="entry name" value="ACT_UUR-ACR-like"/>
    <property type="match status" value="1"/>
</dbReference>
<feature type="domain" description="ACT" evidence="7">
    <location>
        <begin position="699"/>
        <end position="768"/>
    </location>
</feature>
<organism evidence="9">
    <name type="scientific">freshwater metagenome</name>
    <dbReference type="NCBI Taxonomy" id="449393"/>
    <lineage>
        <taxon>unclassified sequences</taxon>
        <taxon>metagenomes</taxon>
        <taxon>ecological metagenomes</taxon>
    </lineage>
</organism>
<name>A0A6J6WP51_9ZZZZ</name>
<dbReference type="EMBL" id="CAFBPP010000018">
    <property type="protein sequence ID" value="CAB5016458.1"/>
    <property type="molecule type" value="Genomic_DNA"/>
</dbReference>
<dbReference type="PIRSF" id="PIRSF006288">
    <property type="entry name" value="PII_uridyltransf"/>
    <property type="match status" value="1"/>
</dbReference>
<dbReference type="CDD" id="cd04899">
    <property type="entry name" value="ACT_ACR-UUR-like_2"/>
    <property type="match status" value="1"/>
</dbReference>
<feature type="domain" description="HD" evidence="8">
    <location>
        <begin position="413"/>
        <end position="517"/>
    </location>
</feature>
<dbReference type="GO" id="GO:0008773">
    <property type="term" value="F:[protein-PII] uridylyltransferase activity"/>
    <property type="evidence" value="ECO:0007669"/>
    <property type="project" value="InterPro"/>
</dbReference>
<evidence type="ECO:0000256" key="5">
    <source>
        <dbReference type="ARBA" id="ARBA00022842"/>
    </source>
</evidence>
<keyword evidence="2" id="KW-0548">Nucleotidyltransferase</keyword>
<keyword evidence="1" id="KW-0808">Transferase</keyword>
<dbReference type="AlphaFoldDB" id="A0A6J6WP51"/>
<feature type="domain" description="ACT" evidence="7">
    <location>
        <begin position="591"/>
        <end position="672"/>
    </location>
</feature>
<reference evidence="9" key="1">
    <citation type="submission" date="2020-05" db="EMBL/GenBank/DDBJ databases">
        <authorList>
            <person name="Chiriac C."/>
            <person name="Salcher M."/>
            <person name="Ghai R."/>
            <person name="Kavagutti S V."/>
        </authorList>
    </citation>
    <scope>NUCLEOTIDE SEQUENCE</scope>
</reference>
<dbReference type="Pfam" id="PF01966">
    <property type="entry name" value="HD"/>
    <property type="match status" value="1"/>
</dbReference>
<dbReference type="GO" id="GO:0016787">
    <property type="term" value="F:hydrolase activity"/>
    <property type="evidence" value="ECO:0007669"/>
    <property type="project" value="UniProtKB-KW"/>
</dbReference>
<evidence type="ECO:0000256" key="3">
    <source>
        <dbReference type="ARBA" id="ARBA00022737"/>
    </source>
</evidence>
<dbReference type="PANTHER" id="PTHR47320">
    <property type="entry name" value="BIFUNCTIONAL URIDYLYLTRANSFERASE/URIDYLYL-REMOVING ENZYME"/>
    <property type="match status" value="1"/>
</dbReference>
<dbReference type="Pfam" id="PF08335">
    <property type="entry name" value="GlnD_UR_UTase"/>
    <property type="match status" value="1"/>
</dbReference>
<dbReference type="SMART" id="SM00471">
    <property type="entry name" value="HDc"/>
    <property type="match status" value="1"/>
</dbReference>
<evidence type="ECO:0000259" key="7">
    <source>
        <dbReference type="PROSITE" id="PS51671"/>
    </source>
</evidence>
<evidence type="ECO:0000256" key="2">
    <source>
        <dbReference type="ARBA" id="ARBA00022695"/>
    </source>
</evidence>
<dbReference type="InterPro" id="IPR013546">
    <property type="entry name" value="PII_UdlTrfase/GS_AdlTrfase"/>
</dbReference>
<dbReference type="EMBL" id="CAFBOP010000023">
    <property type="protein sequence ID" value="CAB4985902.1"/>
    <property type="molecule type" value="Genomic_DNA"/>
</dbReference>
<evidence type="ECO:0000313" key="11">
    <source>
        <dbReference type="EMBL" id="CAB5016458.1"/>
    </source>
</evidence>
<dbReference type="HAMAP" id="MF_00277">
    <property type="entry name" value="PII_uridylyl_transf"/>
    <property type="match status" value="1"/>
</dbReference>
<evidence type="ECO:0000313" key="10">
    <source>
        <dbReference type="EMBL" id="CAB4985902.1"/>
    </source>
</evidence>
<proteinExistence type="inferred from homology"/>
<dbReference type="InterPro" id="IPR043519">
    <property type="entry name" value="NT_sf"/>
</dbReference>
<dbReference type="InterPro" id="IPR002934">
    <property type="entry name" value="Polymerase_NTP_transf_dom"/>
</dbReference>
<keyword evidence="6" id="KW-0511">Multifunctional enzyme</keyword>
<keyword evidence="4" id="KW-0378">Hydrolase</keyword>
<protein>
    <submittedName>
        <fullName evidence="9">Unannotated protein</fullName>
    </submittedName>
</protein>